<dbReference type="EMBL" id="BPVZ01000044">
    <property type="protein sequence ID" value="GKV15972.1"/>
    <property type="molecule type" value="Genomic_DNA"/>
</dbReference>
<sequence length="63" mass="7108">MQAMGKWTVAKIVCVALSRQRGLGNGQRESQLVLWWKVDSASMELNRGELACNCATCQYYILK</sequence>
<dbReference type="AlphaFoldDB" id="A0AAV5JQR6"/>
<keyword evidence="2" id="KW-1185">Reference proteome</keyword>
<name>A0AAV5JQR6_9ROSI</name>
<comment type="caution">
    <text evidence="1">The sequence shown here is derived from an EMBL/GenBank/DDBJ whole genome shotgun (WGS) entry which is preliminary data.</text>
</comment>
<dbReference type="Proteomes" id="UP001054252">
    <property type="component" value="Unassembled WGS sequence"/>
</dbReference>
<evidence type="ECO:0000313" key="2">
    <source>
        <dbReference type="Proteomes" id="UP001054252"/>
    </source>
</evidence>
<reference evidence="1 2" key="1">
    <citation type="journal article" date="2021" name="Commun. Biol.">
        <title>The genome of Shorea leprosula (Dipterocarpaceae) highlights the ecological relevance of drought in aseasonal tropical rainforests.</title>
        <authorList>
            <person name="Ng K.K.S."/>
            <person name="Kobayashi M.J."/>
            <person name="Fawcett J.A."/>
            <person name="Hatakeyama M."/>
            <person name="Paape T."/>
            <person name="Ng C.H."/>
            <person name="Ang C.C."/>
            <person name="Tnah L.H."/>
            <person name="Lee C.T."/>
            <person name="Nishiyama T."/>
            <person name="Sese J."/>
            <person name="O'Brien M.J."/>
            <person name="Copetti D."/>
            <person name="Mohd Noor M.I."/>
            <person name="Ong R.C."/>
            <person name="Putra M."/>
            <person name="Sireger I.Z."/>
            <person name="Indrioko S."/>
            <person name="Kosugi Y."/>
            <person name="Izuno A."/>
            <person name="Isagi Y."/>
            <person name="Lee S.L."/>
            <person name="Shimizu K.K."/>
        </authorList>
    </citation>
    <scope>NUCLEOTIDE SEQUENCE [LARGE SCALE GENOMIC DNA]</scope>
    <source>
        <strain evidence="1">214</strain>
    </source>
</reference>
<gene>
    <name evidence="1" type="ORF">SLEP1_g26692</name>
</gene>
<accession>A0AAV5JQR6</accession>
<protein>
    <submittedName>
        <fullName evidence="1">Uncharacterized protein</fullName>
    </submittedName>
</protein>
<evidence type="ECO:0000313" key="1">
    <source>
        <dbReference type="EMBL" id="GKV15972.1"/>
    </source>
</evidence>
<organism evidence="1 2">
    <name type="scientific">Rubroshorea leprosula</name>
    <dbReference type="NCBI Taxonomy" id="152421"/>
    <lineage>
        <taxon>Eukaryota</taxon>
        <taxon>Viridiplantae</taxon>
        <taxon>Streptophyta</taxon>
        <taxon>Embryophyta</taxon>
        <taxon>Tracheophyta</taxon>
        <taxon>Spermatophyta</taxon>
        <taxon>Magnoliopsida</taxon>
        <taxon>eudicotyledons</taxon>
        <taxon>Gunneridae</taxon>
        <taxon>Pentapetalae</taxon>
        <taxon>rosids</taxon>
        <taxon>malvids</taxon>
        <taxon>Malvales</taxon>
        <taxon>Dipterocarpaceae</taxon>
        <taxon>Rubroshorea</taxon>
    </lineage>
</organism>
<proteinExistence type="predicted"/>